<dbReference type="PANTHER" id="PTHR23523:SF1">
    <property type="entry name" value="CYANATE TRANSPORT PROTEIN CYNX"/>
    <property type="match status" value="1"/>
</dbReference>
<feature type="transmembrane region" description="Helical" evidence="4">
    <location>
        <begin position="133"/>
        <end position="155"/>
    </location>
</feature>
<feature type="transmembrane region" description="Helical" evidence="4">
    <location>
        <begin position="354"/>
        <end position="373"/>
    </location>
</feature>
<evidence type="ECO:0000259" key="5">
    <source>
        <dbReference type="PROSITE" id="PS50850"/>
    </source>
</evidence>
<accession>A0A246FA19</accession>
<feature type="transmembrane region" description="Helical" evidence="4">
    <location>
        <begin position="99"/>
        <end position="121"/>
    </location>
</feature>
<dbReference type="RefSeq" id="WP_088417350.1">
    <property type="nucleotide sequence ID" value="NZ_NJBA01000003.1"/>
</dbReference>
<dbReference type="GO" id="GO:0022857">
    <property type="term" value="F:transmembrane transporter activity"/>
    <property type="evidence" value="ECO:0007669"/>
    <property type="project" value="InterPro"/>
</dbReference>
<dbReference type="AlphaFoldDB" id="A0A246FA19"/>
<feature type="transmembrane region" description="Helical" evidence="4">
    <location>
        <begin position="45"/>
        <end position="68"/>
    </location>
</feature>
<dbReference type="InterPro" id="IPR036259">
    <property type="entry name" value="MFS_trans_sf"/>
</dbReference>
<dbReference type="InterPro" id="IPR011701">
    <property type="entry name" value="MFS"/>
</dbReference>
<feature type="transmembrane region" description="Helical" evidence="4">
    <location>
        <begin position="291"/>
        <end position="313"/>
    </location>
</feature>
<gene>
    <name evidence="6" type="ORF">CEG18_09975</name>
</gene>
<dbReference type="eggNOG" id="COG2807">
    <property type="taxonomic scope" value="Bacteria"/>
</dbReference>
<evidence type="ECO:0000256" key="1">
    <source>
        <dbReference type="ARBA" id="ARBA00022692"/>
    </source>
</evidence>
<dbReference type="EMBL" id="NJBA01000003">
    <property type="protein sequence ID" value="OWP51185.1"/>
    <property type="molecule type" value="Genomic_DNA"/>
</dbReference>
<organism evidence="6 7">
    <name type="scientific">Pseudomonas nitroreducens</name>
    <dbReference type="NCBI Taxonomy" id="46680"/>
    <lineage>
        <taxon>Bacteria</taxon>
        <taxon>Pseudomonadati</taxon>
        <taxon>Pseudomonadota</taxon>
        <taxon>Gammaproteobacteria</taxon>
        <taxon>Pseudomonadales</taxon>
        <taxon>Pseudomonadaceae</taxon>
        <taxon>Pseudomonas</taxon>
    </lineage>
</organism>
<evidence type="ECO:0000313" key="6">
    <source>
        <dbReference type="EMBL" id="OWP51185.1"/>
    </source>
</evidence>
<evidence type="ECO:0000256" key="3">
    <source>
        <dbReference type="ARBA" id="ARBA00023136"/>
    </source>
</evidence>
<keyword evidence="2 4" id="KW-1133">Transmembrane helix</keyword>
<dbReference type="SUPFAM" id="SSF103473">
    <property type="entry name" value="MFS general substrate transporter"/>
    <property type="match status" value="1"/>
</dbReference>
<feature type="transmembrane region" description="Helical" evidence="4">
    <location>
        <begin position="325"/>
        <end position="348"/>
    </location>
</feature>
<dbReference type="Proteomes" id="UP000198145">
    <property type="component" value="Unassembled WGS sequence"/>
</dbReference>
<dbReference type="InterPro" id="IPR052524">
    <property type="entry name" value="MFS_Cyanate_Porter"/>
</dbReference>
<keyword evidence="3 4" id="KW-0472">Membrane</keyword>
<dbReference type="Pfam" id="PF07690">
    <property type="entry name" value="MFS_1"/>
    <property type="match status" value="1"/>
</dbReference>
<comment type="caution">
    <text evidence="6">The sequence shown here is derived from an EMBL/GenBank/DDBJ whole genome shotgun (WGS) entry which is preliminary data.</text>
</comment>
<feature type="transmembrane region" description="Helical" evidence="4">
    <location>
        <begin position="161"/>
        <end position="181"/>
    </location>
</feature>
<feature type="transmembrane region" description="Helical" evidence="4">
    <location>
        <begin position="267"/>
        <end position="285"/>
    </location>
</feature>
<reference evidence="6 7" key="1">
    <citation type="submission" date="2017-06" db="EMBL/GenBank/DDBJ databases">
        <title>Draft genome of Pseudomonas nitroreducens DF05.</title>
        <authorList>
            <person name="Iyer R."/>
        </authorList>
    </citation>
    <scope>NUCLEOTIDE SEQUENCE [LARGE SCALE GENOMIC DNA]</scope>
    <source>
        <strain evidence="6 7">DF05</strain>
    </source>
</reference>
<keyword evidence="1 4" id="KW-0812">Transmembrane</keyword>
<feature type="transmembrane region" description="Helical" evidence="4">
    <location>
        <begin position="235"/>
        <end position="255"/>
    </location>
</feature>
<dbReference type="Gene3D" id="1.20.1250.20">
    <property type="entry name" value="MFS general substrate transporter like domains"/>
    <property type="match status" value="2"/>
</dbReference>
<name>A0A246FA19_PSENT</name>
<evidence type="ECO:0000256" key="2">
    <source>
        <dbReference type="ARBA" id="ARBA00022989"/>
    </source>
</evidence>
<sequence>MSRTVSLAACLLAVVLAGLNLRPALASIGPLLDALQASAKLSDSIASLLTSLPVLLMGLGALGAAQLLRYFGVRGGVAFGLSLIALACVLRLLPGQVGLLGGAVLAGLGIAACQALLPVFIRQRFGTRIGGAMGAYSTAIMGGAVLASVASPWLAKAWGELPALAFWALPAVLALPVWLRTAKGAVPVSSAAPAFSGIARRGAWLALFFGLGTGAYVLVLAWLPPYYTALGWTPAQAGALLGGLTLTEVVAGLLVSAFIDRLPDRRPALLLAIALLLGGLVVLVMRPQQLVLLAMIGLGLGIGALFPLSLIVAMDRARSSAEAGALVGFVQGVGYLIAALFPLLAGLARQSMASLAPAWLGMALVCLVMLALASRFAPPRPLEGQAQPC</sequence>
<evidence type="ECO:0000256" key="4">
    <source>
        <dbReference type="SAM" id="Phobius"/>
    </source>
</evidence>
<feature type="domain" description="Major facilitator superfamily (MFS) profile" evidence="5">
    <location>
        <begin position="198"/>
        <end position="389"/>
    </location>
</feature>
<proteinExistence type="predicted"/>
<feature type="transmembrane region" description="Helical" evidence="4">
    <location>
        <begin position="75"/>
        <end position="93"/>
    </location>
</feature>
<dbReference type="PANTHER" id="PTHR23523">
    <property type="match status" value="1"/>
</dbReference>
<protein>
    <submittedName>
        <fullName evidence="6">MFS transporter</fullName>
    </submittedName>
</protein>
<dbReference type="PROSITE" id="PS50850">
    <property type="entry name" value="MFS"/>
    <property type="match status" value="1"/>
</dbReference>
<feature type="transmembrane region" description="Helical" evidence="4">
    <location>
        <begin position="202"/>
        <end position="223"/>
    </location>
</feature>
<evidence type="ECO:0000313" key="7">
    <source>
        <dbReference type="Proteomes" id="UP000198145"/>
    </source>
</evidence>
<dbReference type="InterPro" id="IPR020846">
    <property type="entry name" value="MFS_dom"/>
</dbReference>